<sequence>MTSTPLAGSATNISGDARAQLGDRYTIQNVNIFTYGYDQFAGLHRPEERTLDHSAADVREELRGLRCRVQVEQHPRESNNLTTAHAAPTLVYPVTPNAMLEQTDYLAKKAFLEGADEALCEQFTQWWAYDNLTFMCAATSWDDDDEKSVLACADFYYHALGPKLIYISNASSRIDGENIVANMMDSLIQQQTHYLQSINFEMTSPRNMPPANDTDLTSKLETFKKRAMLGLSSGKDILLIVEGVATVARSNLETARLCKLFIQSLRAINAETSGSRIRCLFVGPGCGKLFSGHDKDVRFCEEGEQ</sequence>
<organism evidence="1 2">
    <name type="scientific">Lithohypha guttulata</name>
    <dbReference type="NCBI Taxonomy" id="1690604"/>
    <lineage>
        <taxon>Eukaryota</taxon>
        <taxon>Fungi</taxon>
        <taxon>Dikarya</taxon>
        <taxon>Ascomycota</taxon>
        <taxon>Pezizomycotina</taxon>
        <taxon>Eurotiomycetes</taxon>
        <taxon>Chaetothyriomycetidae</taxon>
        <taxon>Chaetothyriales</taxon>
        <taxon>Trichomeriaceae</taxon>
        <taxon>Lithohypha</taxon>
    </lineage>
</organism>
<protein>
    <submittedName>
        <fullName evidence="1">Uncharacterized protein</fullName>
    </submittedName>
</protein>
<reference evidence="1 2" key="1">
    <citation type="submission" date="2023-08" db="EMBL/GenBank/DDBJ databases">
        <title>Black Yeasts Isolated from many extreme environments.</title>
        <authorList>
            <person name="Coleine C."/>
            <person name="Stajich J.E."/>
            <person name="Selbmann L."/>
        </authorList>
    </citation>
    <scope>NUCLEOTIDE SEQUENCE [LARGE SCALE GENOMIC DNA]</scope>
    <source>
        <strain evidence="1 2">CCFEE 5910</strain>
    </source>
</reference>
<proteinExistence type="predicted"/>
<accession>A0AAN7STA5</accession>
<comment type="caution">
    <text evidence="1">The sequence shown here is derived from an EMBL/GenBank/DDBJ whole genome shotgun (WGS) entry which is preliminary data.</text>
</comment>
<name>A0AAN7STA5_9EURO</name>
<dbReference type="Proteomes" id="UP001309876">
    <property type="component" value="Unassembled WGS sequence"/>
</dbReference>
<dbReference type="EMBL" id="JAVRRJ010000011">
    <property type="protein sequence ID" value="KAK5080905.1"/>
    <property type="molecule type" value="Genomic_DNA"/>
</dbReference>
<evidence type="ECO:0000313" key="1">
    <source>
        <dbReference type="EMBL" id="KAK5080905.1"/>
    </source>
</evidence>
<keyword evidence="2" id="KW-1185">Reference proteome</keyword>
<dbReference type="AlphaFoldDB" id="A0AAN7STA5"/>
<evidence type="ECO:0000313" key="2">
    <source>
        <dbReference type="Proteomes" id="UP001309876"/>
    </source>
</evidence>
<gene>
    <name evidence="1" type="ORF">LTR05_008221</name>
</gene>